<evidence type="ECO:0000256" key="3">
    <source>
        <dbReference type="ARBA" id="ARBA00022840"/>
    </source>
</evidence>
<dbReference type="Proteomes" id="UP001209553">
    <property type="component" value="Unassembled WGS sequence"/>
</dbReference>
<evidence type="ECO:0000313" key="5">
    <source>
        <dbReference type="EMBL" id="MCU5745397.1"/>
    </source>
</evidence>
<dbReference type="GO" id="GO:0005524">
    <property type="term" value="F:ATP binding"/>
    <property type="evidence" value="ECO:0007669"/>
    <property type="project" value="UniProtKB-KW"/>
</dbReference>
<dbReference type="Pfam" id="PF00005">
    <property type="entry name" value="ABC_tran"/>
    <property type="match status" value="1"/>
</dbReference>
<keyword evidence="1" id="KW-0813">Transport</keyword>
<dbReference type="SUPFAM" id="SSF52540">
    <property type="entry name" value="P-loop containing nucleoside triphosphate hydrolases"/>
    <property type="match status" value="1"/>
</dbReference>
<keyword evidence="5" id="KW-0378">Hydrolase</keyword>
<dbReference type="PROSITE" id="PS00211">
    <property type="entry name" value="ABC_TRANSPORTER_1"/>
    <property type="match status" value="1"/>
</dbReference>
<dbReference type="SMART" id="SM00382">
    <property type="entry name" value="AAA"/>
    <property type="match status" value="1"/>
</dbReference>
<evidence type="ECO:0000313" key="6">
    <source>
        <dbReference type="Proteomes" id="UP001209553"/>
    </source>
</evidence>
<feature type="domain" description="ABC transporter" evidence="4">
    <location>
        <begin position="2"/>
        <end position="226"/>
    </location>
</feature>
<dbReference type="RefSeq" id="WP_262854088.1">
    <property type="nucleotide sequence ID" value="NZ_JAOPKZ010000002.1"/>
</dbReference>
<protein>
    <submittedName>
        <fullName evidence="5">ATP-binding cassette domain-containing protein</fullName>
    </submittedName>
</protein>
<dbReference type="InterPro" id="IPR017871">
    <property type="entry name" value="ABC_transporter-like_CS"/>
</dbReference>
<reference evidence="5 6" key="1">
    <citation type="journal article" date="2023" name="Int. J. Syst. Evol. Microbiol.">
        <title>Streptococcus sciuri sp. nov., Staphylococcus marylandisciuri sp. nov. and Staphylococcus americanisciuri sp. nov., isolated from faeces of eastern grey squirrel (Sciurus carolinensis).</title>
        <authorList>
            <person name="Volokhov D.V."/>
            <person name="Zagorodnyaya T.A."/>
            <person name="Furtak V.A."/>
            <person name="Nattanmai G."/>
            <person name="Randall L."/>
            <person name="Jose S."/>
            <person name="Gao Y."/>
            <person name="Eisenberg T."/>
            <person name="Delmonte P."/>
            <person name="Blom J."/>
            <person name="Mitchell K.K."/>
        </authorList>
    </citation>
    <scope>NUCLEOTIDE SEQUENCE [LARGE SCALE GENOMIC DNA]</scope>
    <source>
        <strain evidence="5 6">SQ8-PEA</strain>
    </source>
</reference>
<gene>
    <name evidence="5" type="ORF">N9R04_01510</name>
</gene>
<dbReference type="Gene3D" id="3.40.50.300">
    <property type="entry name" value="P-loop containing nucleotide triphosphate hydrolases"/>
    <property type="match status" value="1"/>
</dbReference>
<keyword evidence="6" id="KW-1185">Reference proteome</keyword>
<accession>A0ABT2QN41</accession>
<name>A0ABT2QN41_9STAP</name>
<dbReference type="GO" id="GO:0016787">
    <property type="term" value="F:hydrolase activity"/>
    <property type="evidence" value="ECO:0007669"/>
    <property type="project" value="UniProtKB-KW"/>
</dbReference>
<dbReference type="PANTHER" id="PTHR43776">
    <property type="entry name" value="TRANSPORT ATP-BINDING PROTEIN"/>
    <property type="match status" value="1"/>
</dbReference>
<dbReference type="InterPro" id="IPR003439">
    <property type="entry name" value="ABC_transporter-like_ATP-bd"/>
</dbReference>
<keyword evidence="2" id="KW-0547">Nucleotide-binding</keyword>
<comment type="caution">
    <text evidence="5">The sequence shown here is derived from an EMBL/GenBank/DDBJ whole genome shotgun (WGS) entry which is preliminary data.</text>
</comment>
<keyword evidence="3 5" id="KW-0067">ATP-binding</keyword>
<dbReference type="InterPro" id="IPR050319">
    <property type="entry name" value="ABC_transp_ATP-bind"/>
</dbReference>
<organism evidence="5 6">
    <name type="scientific">Staphylococcus marylandisciuri</name>
    <dbReference type="NCBI Taxonomy" id="2981529"/>
    <lineage>
        <taxon>Bacteria</taxon>
        <taxon>Bacillati</taxon>
        <taxon>Bacillota</taxon>
        <taxon>Bacilli</taxon>
        <taxon>Bacillales</taxon>
        <taxon>Staphylococcaceae</taxon>
        <taxon>Staphylococcus</taxon>
    </lineage>
</organism>
<dbReference type="InterPro" id="IPR027417">
    <property type="entry name" value="P-loop_NTPase"/>
</dbReference>
<proteinExistence type="predicted"/>
<sequence length="231" mass="26635">MIQLNDVSYSYKDNSVVRQISMHIGTSEVVGIVGESGSGKTTLSKLILGLLQPQGGTVRSQTRNILPVFQHASQSFNPETSLQTSFEEAIKYHAKGHREETWERLDELMSIMNLSHDLFSKRPDQVSGGQLQRLNIIRSMVFIPDLLICDEITAHLDVVAEQRIVRLIQSYFKQFHKSIILISHDLAFLQQLVDRFIVMKEGVIVDHFRREELFNEDRHEYTKELISVYDY</sequence>
<dbReference type="InterPro" id="IPR003593">
    <property type="entry name" value="AAA+_ATPase"/>
</dbReference>
<evidence type="ECO:0000256" key="1">
    <source>
        <dbReference type="ARBA" id="ARBA00022448"/>
    </source>
</evidence>
<dbReference type="PROSITE" id="PS50893">
    <property type="entry name" value="ABC_TRANSPORTER_2"/>
    <property type="match status" value="1"/>
</dbReference>
<evidence type="ECO:0000259" key="4">
    <source>
        <dbReference type="PROSITE" id="PS50893"/>
    </source>
</evidence>
<dbReference type="EMBL" id="JAOPKZ010000002">
    <property type="protein sequence ID" value="MCU5745397.1"/>
    <property type="molecule type" value="Genomic_DNA"/>
</dbReference>
<evidence type="ECO:0000256" key="2">
    <source>
        <dbReference type="ARBA" id="ARBA00022741"/>
    </source>
</evidence>